<dbReference type="PROSITE" id="PS00380">
    <property type="entry name" value="RHODANESE_1"/>
    <property type="match status" value="1"/>
</dbReference>
<feature type="region of interest" description="Disordered" evidence="3">
    <location>
        <begin position="267"/>
        <end position="287"/>
    </location>
</feature>
<dbReference type="CDD" id="cd01449">
    <property type="entry name" value="TST_Repeat_2"/>
    <property type="match status" value="1"/>
</dbReference>
<dbReference type="CDD" id="cd01448">
    <property type="entry name" value="TST_Repeat_1"/>
    <property type="match status" value="1"/>
</dbReference>
<dbReference type="Pfam" id="PF00581">
    <property type="entry name" value="Rhodanese"/>
    <property type="match status" value="2"/>
</dbReference>
<gene>
    <name evidence="5" type="primary">sseA</name>
    <name evidence="5" type="ORF">KIP89_12040</name>
</gene>
<organism evidence="5 6">
    <name type="scientific">Ancylobacter radicis</name>
    <dbReference type="NCBI Taxonomy" id="2836179"/>
    <lineage>
        <taxon>Bacteria</taxon>
        <taxon>Pseudomonadati</taxon>
        <taxon>Pseudomonadota</taxon>
        <taxon>Alphaproteobacteria</taxon>
        <taxon>Hyphomicrobiales</taxon>
        <taxon>Xanthobacteraceae</taxon>
        <taxon>Ancylobacter</taxon>
    </lineage>
</organism>
<dbReference type="SUPFAM" id="SSF52821">
    <property type="entry name" value="Rhodanese/Cell cycle control phosphatase"/>
    <property type="match status" value="2"/>
</dbReference>
<dbReference type="InterPro" id="IPR001307">
    <property type="entry name" value="Thiosulphate_STrfase_CS"/>
</dbReference>
<evidence type="ECO:0000256" key="2">
    <source>
        <dbReference type="ARBA" id="ARBA00022737"/>
    </source>
</evidence>
<sequence length="287" mass="30714">MSYDPRFVSTEWLAAHLGAPNLVIVDASWHMPASGRSGRAEYLERHIPGAVFFDIDAISDTSSPLPHMLPTEIVFRAAMESLGIGRSMKIVVYDTAGLFSAPRVWWTLKAFGAVDVQILDGGFPKWLAEGHPVEAGEPTIYPASFEAHLDKSWVASIDEVATRLANGSAQVLDARAAERFRGEVPEPRAGLRAGHMPGARNLPVSEVVKNGRLVDSDAIRAAVEAAGIDTKRPIITSCGSGVTAAILWLALDVIGARPKALYDGSWTEWGGSDRPVATGPATPLPKD</sequence>
<proteinExistence type="predicted"/>
<comment type="caution">
    <text evidence="5">The sequence shown here is derived from an EMBL/GenBank/DDBJ whole genome shotgun (WGS) entry which is preliminary data.</text>
</comment>
<keyword evidence="6" id="KW-1185">Reference proteome</keyword>
<evidence type="ECO:0000256" key="1">
    <source>
        <dbReference type="ARBA" id="ARBA00022679"/>
    </source>
</evidence>
<dbReference type="GO" id="GO:0016784">
    <property type="term" value="F:3-mercaptopyruvate sulfurtransferase activity"/>
    <property type="evidence" value="ECO:0007669"/>
    <property type="project" value="UniProtKB-EC"/>
</dbReference>
<protein>
    <submittedName>
        <fullName evidence="5">3-mercaptopyruvate sulfurtransferase</fullName>
        <ecNumber evidence="5">2.8.1.2</ecNumber>
    </submittedName>
</protein>
<evidence type="ECO:0000256" key="3">
    <source>
        <dbReference type="SAM" id="MobiDB-lite"/>
    </source>
</evidence>
<dbReference type="SMART" id="SM00450">
    <property type="entry name" value="RHOD"/>
    <property type="match status" value="2"/>
</dbReference>
<dbReference type="PROSITE" id="PS50206">
    <property type="entry name" value="RHODANESE_3"/>
    <property type="match status" value="2"/>
</dbReference>
<reference evidence="5" key="1">
    <citation type="submission" date="2021-05" db="EMBL/GenBank/DDBJ databases">
        <authorList>
            <person name="Sun Q."/>
            <person name="Inoue M."/>
        </authorList>
    </citation>
    <scope>NUCLEOTIDE SEQUENCE</scope>
    <source>
        <strain evidence="5">VKM B-3255</strain>
    </source>
</reference>
<dbReference type="Gene3D" id="3.40.250.10">
    <property type="entry name" value="Rhodanese-like domain"/>
    <property type="match status" value="2"/>
</dbReference>
<dbReference type="EC" id="2.8.1.2" evidence="5"/>
<keyword evidence="1 5" id="KW-0808">Transferase</keyword>
<dbReference type="PANTHER" id="PTHR11364:SF27">
    <property type="entry name" value="SULFURTRANSFERASE"/>
    <property type="match status" value="1"/>
</dbReference>
<dbReference type="NCBIfam" id="NF008557">
    <property type="entry name" value="PRK11493.1"/>
    <property type="match status" value="1"/>
</dbReference>
<dbReference type="InterPro" id="IPR045078">
    <property type="entry name" value="TST/MPST-like"/>
</dbReference>
<accession>A0ABS5R837</accession>
<dbReference type="Proteomes" id="UP001166585">
    <property type="component" value="Unassembled WGS sequence"/>
</dbReference>
<dbReference type="PANTHER" id="PTHR11364">
    <property type="entry name" value="THIOSULFATE SULFERTANSFERASE"/>
    <property type="match status" value="1"/>
</dbReference>
<evidence type="ECO:0000259" key="4">
    <source>
        <dbReference type="PROSITE" id="PS50206"/>
    </source>
</evidence>
<name>A0ABS5R837_9HYPH</name>
<feature type="domain" description="Rhodanese" evidence="4">
    <location>
        <begin position="18"/>
        <end position="135"/>
    </location>
</feature>
<dbReference type="RefSeq" id="WP_213755686.1">
    <property type="nucleotide sequence ID" value="NZ_JAHCQH010000017.1"/>
</dbReference>
<dbReference type="InterPro" id="IPR036873">
    <property type="entry name" value="Rhodanese-like_dom_sf"/>
</dbReference>
<dbReference type="EMBL" id="JAHCQH010000017">
    <property type="protein sequence ID" value="MBS9477834.1"/>
    <property type="molecule type" value="Genomic_DNA"/>
</dbReference>
<dbReference type="InterPro" id="IPR001763">
    <property type="entry name" value="Rhodanese-like_dom"/>
</dbReference>
<feature type="domain" description="Rhodanese" evidence="4">
    <location>
        <begin position="165"/>
        <end position="278"/>
    </location>
</feature>
<evidence type="ECO:0000313" key="6">
    <source>
        <dbReference type="Proteomes" id="UP001166585"/>
    </source>
</evidence>
<keyword evidence="2" id="KW-0677">Repeat</keyword>
<evidence type="ECO:0000313" key="5">
    <source>
        <dbReference type="EMBL" id="MBS9477834.1"/>
    </source>
</evidence>